<dbReference type="OrthoDB" id="7308154at2"/>
<keyword evidence="4" id="KW-1185">Reference proteome</keyword>
<reference evidence="3 4" key="1">
    <citation type="submission" date="2018-04" db="EMBL/GenBank/DDBJ databases">
        <title>Genomic Encyclopedia of Archaeal and Bacterial Type Strains, Phase II (KMG-II): from individual species to whole genera.</title>
        <authorList>
            <person name="Goeker M."/>
        </authorList>
    </citation>
    <scope>NUCLEOTIDE SEQUENCE [LARGE SCALE GENOMIC DNA]</scope>
    <source>
        <strain evidence="3 4">DSM 18064</strain>
    </source>
</reference>
<feature type="signal peptide" evidence="2">
    <location>
        <begin position="1"/>
        <end position="17"/>
    </location>
</feature>
<keyword evidence="2" id="KW-0732">Signal</keyword>
<comment type="caution">
    <text evidence="3">The sequence shown here is derived from an EMBL/GenBank/DDBJ whole genome shotgun (WGS) entry which is preliminary data.</text>
</comment>
<dbReference type="RefSeq" id="WP_107890486.1">
    <property type="nucleotide sequence ID" value="NZ_NHSI01000066.1"/>
</dbReference>
<protein>
    <recommendedName>
        <fullName evidence="5">AAA+ family ATPase</fullName>
    </recommendedName>
</protein>
<evidence type="ECO:0008006" key="5">
    <source>
        <dbReference type="Google" id="ProtNLM"/>
    </source>
</evidence>
<proteinExistence type="predicted"/>
<dbReference type="AlphaFoldDB" id="A0A2T5BW82"/>
<evidence type="ECO:0000256" key="2">
    <source>
        <dbReference type="SAM" id="SignalP"/>
    </source>
</evidence>
<sequence>MKHLVLILALCATPVSAQSEEGDVNEGLSLLEEGARLFFRGLSDEMEPMLEELAENMQPALRRLMELMDDFNAYEMPEKLPNGDILIRRKPGVPSPDAPSGEIEI</sequence>
<dbReference type="Proteomes" id="UP000243859">
    <property type="component" value="Unassembled WGS sequence"/>
</dbReference>
<evidence type="ECO:0000313" key="3">
    <source>
        <dbReference type="EMBL" id="PTN03880.1"/>
    </source>
</evidence>
<gene>
    <name evidence="3" type="ORF">C8N32_10174</name>
</gene>
<name>A0A2T5BW82_9RHOB</name>
<feature type="region of interest" description="Disordered" evidence="1">
    <location>
        <begin position="85"/>
        <end position="105"/>
    </location>
</feature>
<feature type="chain" id="PRO_5015629488" description="AAA+ family ATPase" evidence="2">
    <location>
        <begin position="18"/>
        <end position="105"/>
    </location>
</feature>
<accession>A0A2T5BW82</accession>
<evidence type="ECO:0000313" key="4">
    <source>
        <dbReference type="Proteomes" id="UP000243859"/>
    </source>
</evidence>
<evidence type="ECO:0000256" key="1">
    <source>
        <dbReference type="SAM" id="MobiDB-lite"/>
    </source>
</evidence>
<dbReference type="EMBL" id="QAAA01000001">
    <property type="protein sequence ID" value="PTN03880.1"/>
    <property type="molecule type" value="Genomic_DNA"/>
</dbReference>
<organism evidence="3 4">
    <name type="scientific">Rhodovulum imhoffii</name>
    <dbReference type="NCBI Taxonomy" id="365340"/>
    <lineage>
        <taxon>Bacteria</taxon>
        <taxon>Pseudomonadati</taxon>
        <taxon>Pseudomonadota</taxon>
        <taxon>Alphaproteobacteria</taxon>
        <taxon>Rhodobacterales</taxon>
        <taxon>Paracoccaceae</taxon>
        <taxon>Rhodovulum</taxon>
    </lineage>
</organism>